<protein>
    <recommendedName>
        <fullName evidence="8">SUN domain-containing protein</fullName>
    </recommendedName>
</protein>
<evidence type="ECO:0000259" key="8">
    <source>
        <dbReference type="PROSITE" id="PS51469"/>
    </source>
</evidence>
<evidence type="ECO:0000256" key="2">
    <source>
        <dbReference type="ARBA" id="ARBA00022692"/>
    </source>
</evidence>
<feature type="domain" description="SUN" evidence="8">
    <location>
        <begin position="227"/>
        <end position="393"/>
    </location>
</feature>
<dbReference type="InterPro" id="IPR008979">
    <property type="entry name" value="Galactose-bd-like_sf"/>
</dbReference>
<dbReference type="InterPro" id="IPR012919">
    <property type="entry name" value="SUN_dom"/>
</dbReference>
<evidence type="ECO:0000313" key="9">
    <source>
        <dbReference type="EMBL" id="PVU89474.1"/>
    </source>
</evidence>
<feature type="compositionally biased region" description="Polar residues" evidence="5">
    <location>
        <begin position="190"/>
        <end position="199"/>
    </location>
</feature>
<dbReference type="Proteomes" id="UP000245383">
    <property type="component" value="Unassembled WGS sequence"/>
</dbReference>
<keyword evidence="7" id="KW-0732">Signal</keyword>
<dbReference type="PROSITE" id="PS51469">
    <property type="entry name" value="SUN"/>
    <property type="match status" value="1"/>
</dbReference>
<feature type="region of interest" description="Disordered" evidence="5">
    <location>
        <begin position="568"/>
        <end position="587"/>
    </location>
</feature>
<sequence length="744" mass="84678">MNSILQFKVLILFLSAKALYAHQSSDIETSDFVLPIFSIYMSHNERFATCKYSDKIQYQNTLKLDLNSDSQPTTTFTPNQQLDEFTPNKAASNTLASITSLSSQPLERSPLSIPTITVIETTLNTNPTPQVVQTSNWLTVQKTADFLTATTPNNGNVNNIQQDFTHTVFSSLTFDEKILSSVDVTSLSKASISDPTYTENPKEDIETTPSPDKPSTQNAFCDSFAPNSKHSSLHNFKNSFCNQKLSLKDRFNYVSNDCGAVLLKANTEATKSSSILFKNKDSYMLNLCSATKKFFIVELCEEILIDTISLSNYEFFSSTFKDISLYSSDRYPPKDNKWVHIDSFTANNTRSNQIFRVKKPKMWAKYVRVDINSHYGKQYYCPISSFAVFGTTQMEKFKYEAEEESMESISNDSPATKTKNYDYSGVNAAYTIQSYINDFEKRILGLSTVDINDILEKKSKHNIQGSEMIRKINPPWHTSDHNLNSNNINADTETKTVININTSTAPPQDLNSEKILSKIIKYNQEQKEESETTSTTTSLTNTDPNPLTTTKLIDIVDTLKPEEYAGDYLENSQNSNSDHSNDAPKEHLDNYDSIYKTITSRLKSLEANMTQVFDFFETQNSYFNQILTKVHILNIDNLSSAVLGLNQTTKKQIRALIDISEEIWRTLLFDIEAYQHKNNEDVQGILKRLDSITSQLEFERRVNLSQMVLLFGFLIFLVLGRFIKHTEERDQIVPKENYEEQAVL</sequence>
<dbReference type="PANTHER" id="PTHR12953">
    <property type="entry name" value="MEMBRANE PROTEIN CH1 RELATED"/>
    <property type="match status" value="1"/>
</dbReference>
<keyword evidence="10" id="KW-1185">Reference proteome</keyword>
<dbReference type="PANTHER" id="PTHR12953:SF0">
    <property type="entry name" value="SUN DOMAIN-CONTAINING OSSIFICATION FACTOR"/>
    <property type="match status" value="1"/>
</dbReference>
<feature type="compositionally biased region" description="Polar residues" evidence="5">
    <location>
        <begin position="207"/>
        <end position="218"/>
    </location>
</feature>
<evidence type="ECO:0000313" key="10">
    <source>
        <dbReference type="Proteomes" id="UP000245383"/>
    </source>
</evidence>
<feature type="chain" id="PRO_5015483498" description="SUN domain-containing protein" evidence="7">
    <location>
        <begin position="22"/>
        <end position="744"/>
    </location>
</feature>
<dbReference type="EMBL" id="MBFR01000312">
    <property type="protein sequence ID" value="PVU89474.1"/>
    <property type="molecule type" value="Genomic_DNA"/>
</dbReference>
<evidence type="ECO:0000256" key="6">
    <source>
        <dbReference type="SAM" id="Phobius"/>
    </source>
</evidence>
<keyword evidence="4 6" id="KW-0472">Membrane</keyword>
<accession>A0A2T9YB09</accession>
<organism evidence="9 10">
    <name type="scientific">Smittium simulii</name>
    <dbReference type="NCBI Taxonomy" id="133385"/>
    <lineage>
        <taxon>Eukaryota</taxon>
        <taxon>Fungi</taxon>
        <taxon>Fungi incertae sedis</taxon>
        <taxon>Zoopagomycota</taxon>
        <taxon>Kickxellomycotina</taxon>
        <taxon>Harpellomycetes</taxon>
        <taxon>Harpellales</taxon>
        <taxon>Legeriomycetaceae</taxon>
        <taxon>Smittium</taxon>
    </lineage>
</organism>
<dbReference type="Gene3D" id="2.60.120.260">
    <property type="entry name" value="Galactose-binding domain-like"/>
    <property type="match status" value="1"/>
</dbReference>
<feature type="transmembrane region" description="Helical" evidence="6">
    <location>
        <begin position="704"/>
        <end position="723"/>
    </location>
</feature>
<evidence type="ECO:0000256" key="4">
    <source>
        <dbReference type="ARBA" id="ARBA00023136"/>
    </source>
</evidence>
<dbReference type="Pfam" id="PF07738">
    <property type="entry name" value="Sad1_UNC"/>
    <property type="match status" value="1"/>
</dbReference>
<dbReference type="OrthoDB" id="266334at2759"/>
<evidence type="ECO:0000256" key="7">
    <source>
        <dbReference type="SAM" id="SignalP"/>
    </source>
</evidence>
<feature type="region of interest" description="Disordered" evidence="5">
    <location>
        <begin position="190"/>
        <end position="218"/>
    </location>
</feature>
<feature type="region of interest" description="Disordered" evidence="5">
    <location>
        <begin position="523"/>
        <end position="546"/>
    </location>
</feature>
<evidence type="ECO:0000256" key="1">
    <source>
        <dbReference type="ARBA" id="ARBA00004308"/>
    </source>
</evidence>
<dbReference type="STRING" id="133385.A0A2T9YB09"/>
<keyword evidence="3 6" id="KW-1133">Transmembrane helix</keyword>
<gene>
    <name evidence="9" type="ORF">BB561_005333</name>
</gene>
<dbReference type="GO" id="GO:0005737">
    <property type="term" value="C:cytoplasm"/>
    <property type="evidence" value="ECO:0007669"/>
    <property type="project" value="TreeGrafter"/>
</dbReference>
<name>A0A2T9YB09_9FUNG</name>
<dbReference type="GO" id="GO:0016020">
    <property type="term" value="C:membrane"/>
    <property type="evidence" value="ECO:0007669"/>
    <property type="project" value="InterPro"/>
</dbReference>
<dbReference type="GO" id="GO:0034975">
    <property type="term" value="P:protein folding in endoplasmic reticulum"/>
    <property type="evidence" value="ECO:0007669"/>
    <property type="project" value="TreeGrafter"/>
</dbReference>
<dbReference type="InterPro" id="IPR045120">
    <property type="entry name" value="Suco/Slp1-like"/>
</dbReference>
<proteinExistence type="predicted"/>
<evidence type="ECO:0000256" key="5">
    <source>
        <dbReference type="SAM" id="MobiDB-lite"/>
    </source>
</evidence>
<dbReference type="AlphaFoldDB" id="A0A2T9YB09"/>
<reference evidence="9 10" key="1">
    <citation type="journal article" date="2018" name="MBio">
        <title>Comparative Genomics Reveals the Core Gene Toolbox for the Fungus-Insect Symbiosis.</title>
        <authorList>
            <person name="Wang Y."/>
            <person name="Stata M."/>
            <person name="Wang W."/>
            <person name="Stajich J.E."/>
            <person name="White M.M."/>
            <person name="Moncalvo J.M."/>
        </authorList>
    </citation>
    <scope>NUCLEOTIDE SEQUENCE [LARGE SCALE GENOMIC DNA]</scope>
    <source>
        <strain evidence="9 10">SWE-8-4</strain>
    </source>
</reference>
<comment type="subcellular location">
    <subcellularLocation>
        <location evidence="1">Endomembrane system</location>
    </subcellularLocation>
</comment>
<dbReference type="GO" id="GO:0012505">
    <property type="term" value="C:endomembrane system"/>
    <property type="evidence" value="ECO:0007669"/>
    <property type="project" value="UniProtKB-SubCell"/>
</dbReference>
<keyword evidence="2 6" id="KW-0812">Transmembrane</keyword>
<feature type="compositionally biased region" description="Low complexity" evidence="5">
    <location>
        <begin position="532"/>
        <end position="546"/>
    </location>
</feature>
<evidence type="ECO:0000256" key="3">
    <source>
        <dbReference type="ARBA" id="ARBA00022989"/>
    </source>
</evidence>
<dbReference type="SUPFAM" id="SSF49785">
    <property type="entry name" value="Galactose-binding domain-like"/>
    <property type="match status" value="1"/>
</dbReference>
<feature type="signal peptide" evidence="7">
    <location>
        <begin position="1"/>
        <end position="21"/>
    </location>
</feature>
<comment type="caution">
    <text evidence="9">The sequence shown here is derived from an EMBL/GenBank/DDBJ whole genome shotgun (WGS) entry which is preliminary data.</text>
</comment>